<dbReference type="Proteomes" id="UP000002358">
    <property type="component" value="Chromosome 1"/>
</dbReference>
<dbReference type="OMA" id="SDHNFPL"/>
<protein>
    <recommendedName>
        <fullName evidence="5">ATR-interacting protein mus304</fullName>
    </recommendedName>
</protein>
<accession>A0A7M7LKB9</accession>
<evidence type="ECO:0000313" key="3">
    <source>
        <dbReference type="EnsemblMetazoa" id="XP_003423863"/>
    </source>
</evidence>
<evidence type="ECO:0008006" key="5">
    <source>
        <dbReference type="Google" id="ProtNLM"/>
    </source>
</evidence>
<feature type="compositionally biased region" description="Basic and acidic residues" evidence="2">
    <location>
        <begin position="18"/>
        <end position="30"/>
    </location>
</feature>
<proteinExistence type="predicted"/>
<name>A0A7M7LKB9_NASVI</name>
<dbReference type="SMR" id="A0A7M7LKB9"/>
<reference evidence="3" key="1">
    <citation type="submission" date="2021-01" db="UniProtKB">
        <authorList>
            <consortium name="EnsemblMetazoa"/>
        </authorList>
    </citation>
    <scope>IDENTIFICATION</scope>
</reference>
<evidence type="ECO:0000256" key="2">
    <source>
        <dbReference type="SAM" id="MobiDB-lite"/>
    </source>
</evidence>
<keyword evidence="4" id="KW-1185">Reference proteome</keyword>
<keyword evidence="1" id="KW-0175">Coiled coil</keyword>
<sequence length="889" mass="102012">MSKRNLKDNNVSSPAKRQRVDGRNEARAAREQNPIQNVPQSDLFQNDDIWGDDFGEAEIEKMDIVASQATEEEAVFKTPMVRSDSTKSTVSTSSDPKPSTSSGVRGGGFFITSSQSRSGFNSVAQSQMLASSDIDREIIESTQAIMFDDFENDIKGNSHNSTFRSRQETSQNSVVLVTDDEQVERWKEEKKKLLEDFMTKEGETEFLRQQLNQIQTRAENEKKEKAILIQELEKKYKAEIDRLLKEKSSLESQMQYQTLQFNDASAKSRLRESGSVKFAQPQANVLKTNKDRSINASMSWTTPKRVKTKESGTQIEKTHTSEILKTNIVQYPLKIIPQCIFEPPEPEKSVVEIKIEEKIGKRNLAIIQEEETFRIFENPELSKPKTTTIDGKILSTEFFLPDLGSLMNKTSDELNSSSVIPIINKLVATSRELLLNSTIVLQNIAQALQNDDIRDMNEIYLSEFYEMPVPHTRSICEARPWYELERGIETRRALGILSYVASISRYLADYVAGNHKLKLDRDHSYAVYANQLNSYNSWHKKGFDFEFLDMATEFVAVVGTIRRSHQFSGLINAIMILIANVQDNVGFPPAGIKRVCSIFKEVIYSRPVLACFMPVTNTLKEFSQDSNFVSKLCIGPEKSGINLWKGSFNFTPDACALEIFIAQLDYFKLDPITLINITKDLASFCNKALLNNSIPWLQKTSSSCNCCLNLLKFVVINLYECSKINVKELKNKYNMNDILWRISKHEVSDKKHKINWNNELSEDWSNFEKNNYEDFWETLKTSQYCAIAYGIRLLSFLAKRDLDFMIRLTYIEDAFHLFLNNIDKKKDLRLKTSDEIALDIVKKTFVLEKNKEDNKLSQQLDVLNLENEMWTDFKTQTSQDLTKLYEDSL</sequence>
<organism evidence="3 4">
    <name type="scientific">Nasonia vitripennis</name>
    <name type="common">Parasitic wasp</name>
    <dbReference type="NCBI Taxonomy" id="7425"/>
    <lineage>
        <taxon>Eukaryota</taxon>
        <taxon>Metazoa</taxon>
        <taxon>Ecdysozoa</taxon>
        <taxon>Arthropoda</taxon>
        <taxon>Hexapoda</taxon>
        <taxon>Insecta</taxon>
        <taxon>Pterygota</taxon>
        <taxon>Neoptera</taxon>
        <taxon>Endopterygota</taxon>
        <taxon>Hymenoptera</taxon>
        <taxon>Apocrita</taxon>
        <taxon>Proctotrupomorpha</taxon>
        <taxon>Chalcidoidea</taxon>
        <taxon>Pteromalidae</taxon>
        <taxon>Pteromalinae</taxon>
        <taxon>Nasonia</taxon>
    </lineage>
</organism>
<dbReference type="InParanoid" id="A0A7M7LKB9"/>
<feature type="compositionally biased region" description="Low complexity" evidence="2">
    <location>
        <begin position="86"/>
        <end position="102"/>
    </location>
</feature>
<feature type="region of interest" description="Disordered" evidence="2">
    <location>
        <begin position="79"/>
        <end position="107"/>
    </location>
</feature>
<dbReference type="KEGG" id="nvi:100679381"/>
<feature type="compositionally biased region" description="Polar residues" evidence="2">
    <location>
        <begin position="33"/>
        <end position="44"/>
    </location>
</feature>
<feature type="region of interest" description="Disordered" evidence="2">
    <location>
        <begin position="1"/>
        <end position="52"/>
    </location>
</feature>
<feature type="coiled-coil region" evidence="1">
    <location>
        <begin position="176"/>
        <end position="253"/>
    </location>
</feature>
<dbReference type="EnsemblMetazoa" id="XM_003423815">
    <property type="protein sequence ID" value="XP_003423863"/>
    <property type="gene ID" value="LOC100679381"/>
</dbReference>
<evidence type="ECO:0000313" key="4">
    <source>
        <dbReference type="Proteomes" id="UP000002358"/>
    </source>
</evidence>
<dbReference type="OrthoDB" id="7668655at2759"/>
<dbReference type="AlphaFoldDB" id="A0A7M7LKB9"/>
<gene>
    <name evidence="3" type="primary">100679381</name>
</gene>
<evidence type="ECO:0000256" key="1">
    <source>
        <dbReference type="SAM" id="Coils"/>
    </source>
</evidence>